<dbReference type="InterPro" id="IPR022761">
    <property type="entry name" value="Fumarate_lyase_N"/>
</dbReference>
<dbReference type="InterPro" id="IPR009049">
    <property type="entry name" value="Argininosuccinate_lyase"/>
</dbReference>
<dbReference type="PANTHER" id="PTHR43814">
    <property type="entry name" value="ARGININOSUCCINATE LYASE"/>
    <property type="match status" value="1"/>
</dbReference>
<dbReference type="EC" id="4.3.2.1" evidence="2"/>
<dbReference type="Gene3D" id="1.10.275.10">
    <property type="entry name" value="Fumarase/aspartase (N-terminal domain)"/>
    <property type="match status" value="1"/>
</dbReference>
<evidence type="ECO:0000256" key="4">
    <source>
        <dbReference type="ARBA" id="ARBA00023239"/>
    </source>
</evidence>
<keyword evidence="3" id="KW-0028">Amino-acid biosynthesis</keyword>
<reference evidence="6 7" key="1">
    <citation type="submission" date="2024-10" db="EMBL/GenBank/DDBJ databases">
        <title>The Natural Products Discovery Center: Release of the First 8490 Sequenced Strains for Exploring Actinobacteria Biosynthetic Diversity.</title>
        <authorList>
            <person name="Kalkreuter E."/>
            <person name="Kautsar S.A."/>
            <person name="Yang D."/>
            <person name="Bader C.D."/>
            <person name="Teijaro C.N."/>
            <person name="Fluegel L."/>
            <person name="Davis C.M."/>
            <person name="Simpson J.R."/>
            <person name="Lauterbach L."/>
            <person name="Steele A.D."/>
            <person name="Gui C."/>
            <person name="Meng S."/>
            <person name="Li G."/>
            <person name="Viehrig K."/>
            <person name="Ye F."/>
            <person name="Su P."/>
            <person name="Kiefer A.F."/>
            <person name="Nichols A."/>
            <person name="Cepeda A.J."/>
            <person name="Yan W."/>
            <person name="Fan B."/>
            <person name="Jiang Y."/>
            <person name="Adhikari A."/>
            <person name="Zheng C.-J."/>
            <person name="Schuster L."/>
            <person name="Cowan T.M."/>
            <person name="Smanski M.J."/>
            <person name="Chevrette M.G."/>
            <person name="De Carvalho L.P.S."/>
            <person name="Shen B."/>
        </authorList>
    </citation>
    <scope>NUCLEOTIDE SEQUENCE [LARGE SCALE GENOMIC DNA]</scope>
    <source>
        <strain evidence="6 7">NPDC050545</strain>
    </source>
</reference>
<dbReference type="Proteomes" id="UP001612741">
    <property type="component" value="Unassembled WGS sequence"/>
</dbReference>
<keyword evidence="4 6" id="KW-0456">Lyase</keyword>
<name>A0ABW7YZV8_9ACTN</name>
<evidence type="ECO:0000256" key="1">
    <source>
        <dbReference type="ARBA" id="ARBA00004941"/>
    </source>
</evidence>
<accession>A0ABW7YZV8</accession>
<dbReference type="InterPro" id="IPR008948">
    <property type="entry name" value="L-Aspartase-like"/>
</dbReference>
<evidence type="ECO:0000256" key="2">
    <source>
        <dbReference type="ARBA" id="ARBA00012338"/>
    </source>
</evidence>
<keyword evidence="7" id="KW-1185">Reference proteome</keyword>
<dbReference type="PRINTS" id="PR00149">
    <property type="entry name" value="FUMRATELYASE"/>
</dbReference>
<dbReference type="EMBL" id="JBITGY010000007">
    <property type="protein sequence ID" value="MFI6501242.1"/>
    <property type="molecule type" value="Genomic_DNA"/>
</dbReference>
<keyword evidence="3" id="KW-0055">Arginine biosynthesis</keyword>
<dbReference type="GO" id="GO:0016829">
    <property type="term" value="F:lyase activity"/>
    <property type="evidence" value="ECO:0007669"/>
    <property type="project" value="UniProtKB-KW"/>
</dbReference>
<dbReference type="Pfam" id="PF00206">
    <property type="entry name" value="Lyase_1"/>
    <property type="match status" value="1"/>
</dbReference>
<evidence type="ECO:0000313" key="7">
    <source>
        <dbReference type="Proteomes" id="UP001612741"/>
    </source>
</evidence>
<protein>
    <recommendedName>
        <fullName evidence="2">argininosuccinate lyase</fullName>
        <ecNumber evidence="2">4.3.2.1</ecNumber>
    </recommendedName>
</protein>
<dbReference type="PRINTS" id="PR00145">
    <property type="entry name" value="ARGSUCLYASE"/>
</dbReference>
<dbReference type="RefSeq" id="WP_397085627.1">
    <property type="nucleotide sequence ID" value="NZ_JBITGY010000007.1"/>
</dbReference>
<dbReference type="InterPro" id="IPR024083">
    <property type="entry name" value="Fumarase/histidase_N"/>
</dbReference>
<evidence type="ECO:0000256" key="3">
    <source>
        <dbReference type="ARBA" id="ARBA00022571"/>
    </source>
</evidence>
<feature type="domain" description="Fumarate lyase N-terminal" evidence="5">
    <location>
        <begin position="55"/>
        <end position="235"/>
    </location>
</feature>
<organism evidence="6 7">
    <name type="scientific">Nonomuraea typhae</name>
    <dbReference type="NCBI Taxonomy" id="2603600"/>
    <lineage>
        <taxon>Bacteria</taxon>
        <taxon>Bacillati</taxon>
        <taxon>Actinomycetota</taxon>
        <taxon>Actinomycetes</taxon>
        <taxon>Streptosporangiales</taxon>
        <taxon>Streptosporangiaceae</taxon>
        <taxon>Nonomuraea</taxon>
    </lineage>
</organism>
<sequence length="372" mass="39170">MHVELPMRVKVDLAHLVMLAERRLVARERAVAVLRFLETLASGDLDAADYEAYLAERLGPEAAGLLETGRARDDLDATLTSLRSRAWLLGFAEKAIRLEAILLARARAYEPVILPGHTRFRAAAPITYGYYLLGVARAVGREIDALVAAAGGLHTCPLGACAGAGTDLPIDPSRTAGLLGYLDAGRHALDAVASRDAVLRMLGAAAGLTVVLSRLAADLQAWSAAESNFISFPDRPRSTFPLEHLKAKPARLAGAWAGAVSAMAAAPFAGTAEVGAEAMENVWPGLAAAEQAVELAQTLAGGARPDAAADAKAPEAVGEHSYGGGPGAFAEPYQRAYASWVRHRRWCADWREAQAEADAALEAAVKSVLEQP</sequence>
<evidence type="ECO:0000259" key="5">
    <source>
        <dbReference type="Pfam" id="PF00206"/>
    </source>
</evidence>
<dbReference type="Gene3D" id="1.20.200.10">
    <property type="entry name" value="Fumarase/aspartase (Central domain)"/>
    <property type="match status" value="1"/>
</dbReference>
<comment type="caution">
    <text evidence="6">The sequence shown here is derived from an EMBL/GenBank/DDBJ whole genome shotgun (WGS) entry which is preliminary data.</text>
</comment>
<dbReference type="PANTHER" id="PTHR43814:SF1">
    <property type="entry name" value="ARGININOSUCCINATE LYASE"/>
    <property type="match status" value="1"/>
</dbReference>
<proteinExistence type="predicted"/>
<evidence type="ECO:0000313" key="6">
    <source>
        <dbReference type="EMBL" id="MFI6501242.1"/>
    </source>
</evidence>
<comment type="pathway">
    <text evidence="1">Amino-acid biosynthesis; L-arginine biosynthesis; L-arginine from L-ornithine and carbamoyl phosphate: step 3/3.</text>
</comment>
<dbReference type="InterPro" id="IPR000362">
    <property type="entry name" value="Fumarate_lyase_fam"/>
</dbReference>
<dbReference type="SUPFAM" id="SSF48557">
    <property type="entry name" value="L-aspartase-like"/>
    <property type="match status" value="1"/>
</dbReference>
<gene>
    <name evidence="6" type="ORF">ACIBG2_27960</name>
</gene>